<dbReference type="InterPro" id="IPR023213">
    <property type="entry name" value="CAT-like_dom_sf"/>
</dbReference>
<dbReference type="SUPFAM" id="SSF51230">
    <property type="entry name" value="Single hybrid motif"/>
    <property type="match status" value="2"/>
</dbReference>
<feature type="domain" description="Lipoyl-binding" evidence="11">
    <location>
        <begin position="4"/>
        <end position="80"/>
    </location>
</feature>
<dbReference type="CDD" id="cd06849">
    <property type="entry name" value="lipoyl_domain"/>
    <property type="match status" value="2"/>
</dbReference>
<dbReference type="Gene3D" id="3.30.559.10">
    <property type="entry name" value="Chloramphenicol acetyltransferase-like domain"/>
    <property type="match status" value="1"/>
</dbReference>
<sequence>MANEIEVKIPDIGGSSQVDVIEILVKVGDQIEVDTPLVTLESDKASMEIPSAVAGTITSLKVKVGDKVSEGDVILLATVDTASVAAKEETKPSEPVAERSPEPTAAQETSATVEKEIEVKIPDIGGAKVDVIEVMVQVGDQISVDMPLITLESDKASMEIPSPVAGTITKLSLKVGDKVSEGDLILLATTMGAAEPAPKEEVKPAAEAPTTAPTPVSAQAAATEYSSESAALVSAGPAVRRLAREFGVNLAEVKGSGRKGRIAKEDIQAYVKARLSGQPASGSGSFGIPAAPVIDFTQFGEIETKPLNKIKKLTGVNVHRSWITIPHVTQFDSADITDIEAFRKEEAERSKDKGYKLTLLAFVCAVVSKALRTFPQFNASLDASGANLIYKKYCNIGIAVETPNGLVVPVIKNVDKLSIAEIATEMGRLSAKARDKGLMPVDMSGGCFTISSLGGIGGTSFTPIVNSPEVAILGLSRSEIKPVYENGVFQPRLMLPLSLSYDHRVIDGAEAARFTRFICDSLSDIRRILL</sequence>
<protein>
    <recommendedName>
        <fullName evidence="9">Acetyltransferase component of pyruvate dehydrogenase complex</fullName>
        <ecNumber evidence="9">2.3.1.12</ecNumber>
    </recommendedName>
</protein>
<keyword evidence="3 9" id="KW-0808">Transferase</keyword>
<dbReference type="GO" id="GO:0004742">
    <property type="term" value="F:dihydrolipoyllysine-residue acetyltransferase activity"/>
    <property type="evidence" value="ECO:0007669"/>
    <property type="project" value="UniProtKB-EC"/>
</dbReference>
<comment type="caution">
    <text evidence="13">The sequence shown here is derived from an EMBL/GenBank/DDBJ whole genome shotgun (WGS) entry which is preliminary data.</text>
</comment>
<dbReference type="NCBIfam" id="TIGR01348">
    <property type="entry name" value="PDHac_trf_long"/>
    <property type="match status" value="1"/>
</dbReference>
<evidence type="ECO:0000256" key="1">
    <source>
        <dbReference type="ARBA" id="ARBA00007317"/>
    </source>
</evidence>
<accession>A0ABW8D7G8</accession>
<evidence type="ECO:0000259" key="12">
    <source>
        <dbReference type="PROSITE" id="PS51826"/>
    </source>
</evidence>
<dbReference type="PROSITE" id="PS50968">
    <property type="entry name" value="BIOTINYL_LIPOYL"/>
    <property type="match status" value="2"/>
</dbReference>
<dbReference type="InterPro" id="IPR006256">
    <property type="entry name" value="AcTrfase_Pyrv_DH_cplx"/>
</dbReference>
<reference evidence="13 14" key="1">
    <citation type="submission" date="2024-08" db="EMBL/GenBank/DDBJ databases">
        <title>Draft Genome Sequence of Legionella lytica strain DSB2004, Isolated From a Fire Sprinkler System.</title>
        <authorList>
            <person name="Everhart A.D."/>
            <person name="Kidane D.T."/>
            <person name="Farone A.L."/>
            <person name="Farone M.B."/>
        </authorList>
    </citation>
    <scope>NUCLEOTIDE SEQUENCE [LARGE SCALE GENOMIC DNA]</scope>
    <source>
        <strain evidence="13 14">DSB2004</strain>
    </source>
</reference>
<dbReference type="Pfam" id="PF00364">
    <property type="entry name" value="Biotin_lipoyl"/>
    <property type="match status" value="2"/>
</dbReference>
<dbReference type="Gene3D" id="4.10.320.10">
    <property type="entry name" value="E3-binding domain"/>
    <property type="match status" value="1"/>
</dbReference>
<dbReference type="InterPro" id="IPR011053">
    <property type="entry name" value="Single_hybrid_motif"/>
</dbReference>
<evidence type="ECO:0000256" key="5">
    <source>
        <dbReference type="ARBA" id="ARBA00022823"/>
    </source>
</evidence>
<feature type="domain" description="Lipoyl-binding" evidence="11">
    <location>
        <begin position="116"/>
        <end position="189"/>
    </location>
</feature>
<evidence type="ECO:0000313" key="14">
    <source>
        <dbReference type="Proteomes" id="UP001615550"/>
    </source>
</evidence>
<dbReference type="InterPro" id="IPR001078">
    <property type="entry name" value="2-oxoacid_DH_actylTfrase"/>
</dbReference>
<dbReference type="InterPro" id="IPR050743">
    <property type="entry name" value="2-oxoacid_DH_E2_comp"/>
</dbReference>
<dbReference type="SUPFAM" id="SSF52777">
    <property type="entry name" value="CoA-dependent acyltransferases"/>
    <property type="match status" value="1"/>
</dbReference>
<comment type="similarity">
    <text evidence="1 9">Belongs to the 2-oxoacid dehydrogenase family.</text>
</comment>
<evidence type="ECO:0000256" key="10">
    <source>
        <dbReference type="SAM" id="MobiDB-lite"/>
    </source>
</evidence>
<evidence type="ECO:0000313" key="13">
    <source>
        <dbReference type="EMBL" id="MFJ1267524.1"/>
    </source>
</evidence>
<evidence type="ECO:0000256" key="8">
    <source>
        <dbReference type="ARBA" id="ARBA00048370"/>
    </source>
</evidence>
<evidence type="ECO:0000256" key="7">
    <source>
        <dbReference type="ARBA" id="ARBA00025211"/>
    </source>
</evidence>
<dbReference type="EC" id="2.3.1.12" evidence="9"/>
<evidence type="ECO:0000259" key="11">
    <source>
        <dbReference type="PROSITE" id="PS50968"/>
    </source>
</evidence>
<dbReference type="Pfam" id="PF02817">
    <property type="entry name" value="E3_binding"/>
    <property type="match status" value="1"/>
</dbReference>
<dbReference type="PANTHER" id="PTHR43178">
    <property type="entry name" value="DIHYDROLIPOAMIDE ACETYLTRANSFERASE COMPONENT OF PYRUVATE DEHYDROGENASE COMPLEX"/>
    <property type="match status" value="1"/>
</dbReference>
<keyword evidence="14" id="KW-1185">Reference proteome</keyword>
<feature type="region of interest" description="Disordered" evidence="10">
    <location>
        <begin position="195"/>
        <end position="215"/>
    </location>
</feature>
<dbReference type="EMBL" id="JBGORX010000001">
    <property type="protein sequence ID" value="MFJ1267524.1"/>
    <property type="molecule type" value="Genomic_DNA"/>
</dbReference>
<comment type="function">
    <text evidence="7">The pyruvate dehydrogenase complex catalyzes the overall conversion of pyruvate to acetyl-CoA and CO(2). It contains multiple copies of three enzymatic components: pyruvate dehydrogenase (E1), dihydrolipoamide acetyltransferase (E2) and lipoamide dehydrogenase (E3).</text>
</comment>
<keyword evidence="4" id="KW-0677">Repeat</keyword>
<dbReference type="InterPro" id="IPR003016">
    <property type="entry name" value="2-oxoA_DH_lipoyl-BS"/>
</dbReference>
<evidence type="ECO:0000256" key="4">
    <source>
        <dbReference type="ARBA" id="ARBA00022737"/>
    </source>
</evidence>
<dbReference type="PROSITE" id="PS51826">
    <property type="entry name" value="PSBD"/>
    <property type="match status" value="1"/>
</dbReference>
<dbReference type="InterPro" id="IPR000089">
    <property type="entry name" value="Biotin_lipoyl"/>
</dbReference>
<feature type="compositionally biased region" description="Basic and acidic residues" evidence="10">
    <location>
        <begin position="86"/>
        <end position="101"/>
    </location>
</feature>
<dbReference type="InterPro" id="IPR036625">
    <property type="entry name" value="E3-bd_dom_sf"/>
</dbReference>
<feature type="domain" description="Peripheral subunit-binding (PSBD)" evidence="12">
    <location>
        <begin position="234"/>
        <end position="271"/>
    </location>
</feature>
<dbReference type="RefSeq" id="WP_400186199.1">
    <property type="nucleotide sequence ID" value="NZ_JBGORX010000001.1"/>
</dbReference>
<feature type="compositionally biased region" description="Low complexity" evidence="10">
    <location>
        <begin position="205"/>
        <end position="215"/>
    </location>
</feature>
<proteinExistence type="inferred from homology"/>
<dbReference type="SUPFAM" id="SSF47005">
    <property type="entry name" value="Peripheral subunit-binding domain of 2-oxo acid dehydrogenase complex"/>
    <property type="match status" value="1"/>
</dbReference>
<dbReference type="InterPro" id="IPR004167">
    <property type="entry name" value="PSBD"/>
</dbReference>
<keyword evidence="6 9" id="KW-0012">Acyltransferase</keyword>
<keyword evidence="5 9" id="KW-0450">Lipoyl</keyword>
<dbReference type="Proteomes" id="UP001615550">
    <property type="component" value="Unassembled WGS sequence"/>
</dbReference>
<comment type="cofactor">
    <cofactor evidence="9">
        <name>(R)-lipoate</name>
        <dbReference type="ChEBI" id="CHEBI:83088"/>
    </cofactor>
    <text evidence="9">Binds 2 lipoyl cofactors covalently.</text>
</comment>
<evidence type="ECO:0000256" key="6">
    <source>
        <dbReference type="ARBA" id="ARBA00023315"/>
    </source>
</evidence>
<comment type="subunit">
    <text evidence="2 9">Forms a 24-polypeptide structural core with octahedral symmetry.</text>
</comment>
<evidence type="ECO:0000256" key="9">
    <source>
        <dbReference type="RuleBase" id="RU361137"/>
    </source>
</evidence>
<name>A0ABW8D7G8_9GAMM</name>
<dbReference type="PROSITE" id="PS00189">
    <property type="entry name" value="LIPOYL"/>
    <property type="match status" value="2"/>
</dbReference>
<gene>
    <name evidence="13" type="primary">aceF</name>
    <name evidence="13" type="ORF">ACD661_03015</name>
</gene>
<feature type="region of interest" description="Disordered" evidence="10">
    <location>
        <begin position="85"/>
        <end position="113"/>
    </location>
</feature>
<evidence type="ECO:0000256" key="2">
    <source>
        <dbReference type="ARBA" id="ARBA00011484"/>
    </source>
</evidence>
<comment type="catalytic activity">
    <reaction evidence="8 9">
        <text>N(6)-[(R)-dihydrolipoyl]-L-lysyl-[protein] + acetyl-CoA = N(6)-[(R)-S(8)-acetyldihydrolipoyl]-L-lysyl-[protein] + CoA</text>
        <dbReference type="Rhea" id="RHEA:17017"/>
        <dbReference type="Rhea" id="RHEA-COMP:10475"/>
        <dbReference type="Rhea" id="RHEA-COMP:10478"/>
        <dbReference type="ChEBI" id="CHEBI:57287"/>
        <dbReference type="ChEBI" id="CHEBI:57288"/>
        <dbReference type="ChEBI" id="CHEBI:83100"/>
        <dbReference type="ChEBI" id="CHEBI:83111"/>
        <dbReference type="EC" id="2.3.1.12"/>
    </reaction>
</comment>
<evidence type="ECO:0000256" key="3">
    <source>
        <dbReference type="ARBA" id="ARBA00022679"/>
    </source>
</evidence>
<dbReference type="Gene3D" id="2.40.50.100">
    <property type="match status" value="2"/>
</dbReference>
<dbReference type="PANTHER" id="PTHR43178:SF2">
    <property type="entry name" value="DIHYDROLIPOYLLYSINE-RESIDUE ACETYLTRANSFERASE COMPONENT OF PYRUVATE DEHYDROGENASE COMPLEX"/>
    <property type="match status" value="1"/>
</dbReference>
<organism evidence="13 14">
    <name type="scientific">Legionella lytica</name>
    <dbReference type="NCBI Taxonomy" id="96232"/>
    <lineage>
        <taxon>Bacteria</taxon>
        <taxon>Pseudomonadati</taxon>
        <taxon>Pseudomonadota</taxon>
        <taxon>Gammaproteobacteria</taxon>
        <taxon>Legionellales</taxon>
        <taxon>Legionellaceae</taxon>
        <taxon>Legionella</taxon>
    </lineage>
</organism>
<dbReference type="Pfam" id="PF00198">
    <property type="entry name" value="2-oxoacid_dh"/>
    <property type="match status" value="1"/>
</dbReference>